<protein>
    <submittedName>
        <fullName evidence="1">Uncharacterized protein</fullName>
    </submittedName>
</protein>
<reference evidence="2" key="1">
    <citation type="journal article" date="2022" name="Mol. Ecol. Resour.">
        <title>The genomes of chicory, endive, great burdock and yacon provide insights into Asteraceae palaeo-polyploidization history and plant inulin production.</title>
        <authorList>
            <person name="Fan W."/>
            <person name="Wang S."/>
            <person name="Wang H."/>
            <person name="Wang A."/>
            <person name="Jiang F."/>
            <person name="Liu H."/>
            <person name="Zhao H."/>
            <person name="Xu D."/>
            <person name="Zhang Y."/>
        </authorList>
    </citation>
    <scope>NUCLEOTIDE SEQUENCE [LARGE SCALE GENOMIC DNA]</scope>
    <source>
        <strain evidence="2">cv. Yunnan</strain>
    </source>
</reference>
<dbReference type="Proteomes" id="UP001056120">
    <property type="component" value="Linkage Group LG03"/>
</dbReference>
<proteinExistence type="predicted"/>
<dbReference type="EMBL" id="CM042020">
    <property type="protein sequence ID" value="KAI3821336.1"/>
    <property type="molecule type" value="Genomic_DNA"/>
</dbReference>
<accession>A0ACB9JNL8</accession>
<reference evidence="1 2" key="2">
    <citation type="journal article" date="2022" name="Mol. Ecol. Resour.">
        <title>The genomes of chicory, endive, great burdock and yacon provide insights into Asteraceae paleo-polyploidization history and plant inulin production.</title>
        <authorList>
            <person name="Fan W."/>
            <person name="Wang S."/>
            <person name="Wang H."/>
            <person name="Wang A."/>
            <person name="Jiang F."/>
            <person name="Liu H."/>
            <person name="Zhao H."/>
            <person name="Xu D."/>
            <person name="Zhang Y."/>
        </authorList>
    </citation>
    <scope>NUCLEOTIDE SEQUENCE [LARGE SCALE GENOMIC DNA]</scope>
    <source>
        <strain evidence="2">cv. Yunnan</strain>
        <tissue evidence="1">Leaves</tissue>
    </source>
</reference>
<organism evidence="1 2">
    <name type="scientific">Smallanthus sonchifolius</name>
    <dbReference type="NCBI Taxonomy" id="185202"/>
    <lineage>
        <taxon>Eukaryota</taxon>
        <taxon>Viridiplantae</taxon>
        <taxon>Streptophyta</taxon>
        <taxon>Embryophyta</taxon>
        <taxon>Tracheophyta</taxon>
        <taxon>Spermatophyta</taxon>
        <taxon>Magnoliopsida</taxon>
        <taxon>eudicotyledons</taxon>
        <taxon>Gunneridae</taxon>
        <taxon>Pentapetalae</taxon>
        <taxon>asterids</taxon>
        <taxon>campanulids</taxon>
        <taxon>Asterales</taxon>
        <taxon>Asteraceae</taxon>
        <taxon>Asteroideae</taxon>
        <taxon>Heliantheae alliance</taxon>
        <taxon>Millerieae</taxon>
        <taxon>Smallanthus</taxon>
    </lineage>
</organism>
<evidence type="ECO:0000313" key="2">
    <source>
        <dbReference type="Proteomes" id="UP001056120"/>
    </source>
</evidence>
<comment type="caution">
    <text evidence="1">The sequence shown here is derived from an EMBL/GenBank/DDBJ whole genome shotgun (WGS) entry which is preliminary data.</text>
</comment>
<keyword evidence="2" id="KW-1185">Reference proteome</keyword>
<evidence type="ECO:0000313" key="1">
    <source>
        <dbReference type="EMBL" id="KAI3821336.1"/>
    </source>
</evidence>
<gene>
    <name evidence="1" type="ORF">L1987_08902</name>
</gene>
<name>A0ACB9JNL8_9ASTR</name>
<sequence length="171" mass="19792">MPIWKSSVDGARSRAISMLQTLEKSIKDCSDGEAAKSLHKHEREKDFDESTQEVQHLKQFVVVHQEAGAAEDTLVITYRQNNYVVRFSAEIVLVYGDLCVLKHSLFFYVKSFDLRWFNGSQRAVHVVRRLRRLRSLVQGESVKHKATSTLKCMQALSRVQSQVQSRRKKRK</sequence>